<evidence type="ECO:0000313" key="2">
    <source>
        <dbReference type="EMBL" id="PNG27282.1"/>
    </source>
</evidence>
<dbReference type="CDD" id="cd04301">
    <property type="entry name" value="NAT_SF"/>
    <property type="match status" value="1"/>
</dbReference>
<dbReference type="Pfam" id="PF13673">
    <property type="entry name" value="Acetyltransf_10"/>
    <property type="match status" value="1"/>
</dbReference>
<accession>A0A2J7TKI1</accession>
<keyword evidence="2" id="KW-0808">Transferase</keyword>
<sequence>MSVRPTASAPSLRPYLAADLPLLYEIRLSAIEELTADDYDDSQRRAWAEAASDEDVLEKILKGGLSIVALRDGAAVGFAVLTGNRIDQLYVHPAVARTGVADALLDAIEKLAAARKLTALEVDASDTAKPLFDKRGYVAQRRNTVAYEDAWLGNTRMKKALPAGPPQ</sequence>
<name>A0A2J7TKI1_METSI</name>
<proteinExistence type="predicted"/>
<dbReference type="OrthoDB" id="9789081at2"/>
<dbReference type="PANTHER" id="PTHR43451:SF1">
    <property type="entry name" value="ACETYLTRANSFERASE"/>
    <property type="match status" value="1"/>
</dbReference>
<evidence type="ECO:0000313" key="3">
    <source>
        <dbReference type="Proteomes" id="UP000236286"/>
    </source>
</evidence>
<dbReference type="Proteomes" id="UP000236286">
    <property type="component" value="Unassembled WGS sequence"/>
</dbReference>
<dbReference type="GO" id="GO:0016747">
    <property type="term" value="F:acyltransferase activity, transferring groups other than amino-acyl groups"/>
    <property type="evidence" value="ECO:0007669"/>
    <property type="project" value="InterPro"/>
</dbReference>
<dbReference type="AlphaFoldDB" id="A0A2J7TKI1"/>
<reference evidence="2 3" key="1">
    <citation type="submission" date="2017-10" db="EMBL/GenBank/DDBJ databases">
        <title>Genome announcement of Methylocella silvestris TVC from permafrost.</title>
        <authorList>
            <person name="Wang J."/>
            <person name="Geng K."/>
            <person name="Ul-Haque F."/>
            <person name="Crombie A.T."/>
            <person name="Street L.E."/>
            <person name="Wookey P.A."/>
            <person name="Murrell J.C."/>
            <person name="Pratscher J."/>
        </authorList>
    </citation>
    <scope>NUCLEOTIDE SEQUENCE [LARGE SCALE GENOMIC DNA]</scope>
    <source>
        <strain evidence="2 3">TVC</strain>
    </source>
</reference>
<dbReference type="SUPFAM" id="SSF55729">
    <property type="entry name" value="Acyl-CoA N-acyltransferases (Nat)"/>
    <property type="match status" value="1"/>
</dbReference>
<dbReference type="Gene3D" id="3.40.630.30">
    <property type="match status" value="1"/>
</dbReference>
<dbReference type="InterPro" id="IPR000182">
    <property type="entry name" value="GNAT_dom"/>
</dbReference>
<feature type="domain" description="N-acetyltransferase" evidence="1">
    <location>
        <begin position="10"/>
        <end position="162"/>
    </location>
</feature>
<dbReference type="InterPro" id="IPR016181">
    <property type="entry name" value="Acyl_CoA_acyltransferase"/>
</dbReference>
<dbReference type="PROSITE" id="PS51186">
    <property type="entry name" value="GNAT"/>
    <property type="match status" value="1"/>
</dbReference>
<comment type="caution">
    <text evidence="2">The sequence shown here is derived from an EMBL/GenBank/DDBJ whole genome shotgun (WGS) entry which is preliminary data.</text>
</comment>
<gene>
    <name evidence="2" type="ORF">CR492_04195</name>
</gene>
<dbReference type="PANTHER" id="PTHR43451">
    <property type="entry name" value="ACETYLTRANSFERASE (GNAT) FAMILY PROTEIN"/>
    <property type="match status" value="1"/>
</dbReference>
<dbReference type="InterPro" id="IPR052564">
    <property type="entry name" value="N-acetyltrans/Recomb-assoc"/>
</dbReference>
<dbReference type="RefSeq" id="WP_102842479.1">
    <property type="nucleotide sequence ID" value="NZ_PDZR01000002.1"/>
</dbReference>
<protein>
    <submittedName>
        <fullName evidence="2">GNAT family N-acetyltransferase</fullName>
    </submittedName>
</protein>
<organism evidence="2 3">
    <name type="scientific">Methylocella silvestris</name>
    <dbReference type="NCBI Taxonomy" id="199596"/>
    <lineage>
        <taxon>Bacteria</taxon>
        <taxon>Pseudomonadati</taxon>
        <taxon>Pseudomonadota</taxon>
        <taxon>Alphaproteobacteria</taxon>
        <taxon>Hyphomicrobiales</taxon>
        <taxon>Beijerinckiaceae</taxon>
        <taxon>Methylocella</taxon>
    </lineage>
</organism>
<evidence type="ECO:0000259" key="1">
    <source>
        <dbReference type="PROSITE" id="PS51186"/>
    </source>
</evidence>
<dbReference type="EMBL" id="PDZR01000002">
    <property type="protein sequence ID" value="PNG27282.1"/>
    <property type="molecule type" value="Genomic_DNA"/>
</dbReference>